<dbReference type="SMART" id="SM00672">
    <property type="entry name" value="CAP10"/>
    <property type="match status" value="1"/>
</dbReference>
<evidence type="ECO:0000313" key="5">
    <source>
        <dbReference type="EMBL" id="GIL69813.1"/>
    </source>
</evidence>
<organism evidence="6 7">
    <name type="scientific">Volvox reticuliferus</name>
    <dbReference type="NCBI Taxonomy" id="1737510"/>
    <lineage>
        <taxon>Eukaryota</taxon>
        <taxon>Viridiplantae</taxon>
        <taxon>Chlorophyta</taxon>
        <taxon>core chlorophytes</taxon>
        <taxon>Chlorophyceae</taxon>
        <taxon>CS clade</taxon>
        <taxon>Chlamydomonadales</taxon>
        <taxon>Volvocaceae</taxon>
        <taxon>Volvox</taxon>
    </lineage>
</organism>
<dbReference type="InterPro" id="IPR051091">
    <property type="entry name" value="O-Glucosyltr/Glycosyltrsf_90"/>
</dbReference>
<evidence type="ECO:0000313" key="6">
    <source>
        <dbReference type="EMBL" id="GIM05701.1"/>
    </source>
</evidence>
<evidence type="ECO:0000256" key="2">
    <source>
        <dbReference type="ARBA" id="ARBA00022679"/>
    </source>
</evidence>
<evidence type="ECO:0000259" key="4">
    <source>
        <dbReference type="SMART" id="SM00672"/>
    </source>
</evidence>
<dbReference type="Pfam" id="PF05686">
    <property type="entry name" value="Glyco_transf_90"/>
    <property type="match status" value="1"/>
</dbReference>
<dbReference type="GO" id="GO:0016740">
    <property type="term" value="F:transferase activity"/>
    <property type="evidence" value="ECO:0007669"/>
    <property type="project" value="UniProtKB-KW"/>
</dbReference>
<dbReference type="EMBL" id="BNCP01000001">
    <property type="protein sequence ID" value="GIL69813.1"/>
    <property type="molecule type" value="Genomic_DNA"/>
</dbReference>
<comment type="caution">
    <text evidence="6">The sequence shown here is derived from an EMBL/GenBank/DDBJ whole genome shotgun (WGS) entry which is preliminary data.</text>
</comment>
<sequence>MLMLTIRSYFCTCVLMWLCACQLLQSTGSPLSFGHVWVASNQIRFASRIIFSNLQKLPQTNEQWEAAHYCTTGNFSALYETIHRDLRFWRETGITAKLMEWMLDTVYRVPVRYKGAGILFKDGKPYLITDPAVLNTTGHHQRLIAAHFALFLALSTTFGASIPDVEFLFSTADEPAALLHYFANGTNPERLPPVLSFCKSPVSHADVLVPDIHFFMRNFTNKLLVQADNFTTTWPWDQKTPKLFGRFSPYARAANQYAPELFRQGRGGKDICQKGHNDIFFCDVRKHYIWDWARKANKSGLPLDVAQQPKRDMMHHASFKWLLHLDGQTCSSRLEQLMVLGSLVVKEESGYEAFFHHIIRPYKHYVPVWKKVPEETKSALLWASQHDSEAAAIASAAQQVALTYLHKRALMCYWLKVLQEIAALLRYTPGPDGGHRSYKVMMPLEEYMDAEGWGELDKHHLRHMEFWD</sequence>
<name>A0A8J4GDZ8_9CHLO</name>
<keyword evidence="8" id="KW-1185">Reference proteome</keyword>
<dbReference type="PANTHER" id="PTHR12203:SF35">
    <property type="entry name" value="PROTEIN O-GLUCOSYLTRANSFERASE 1"/>
    <property type="match status" value="1"/>
</dbReference>
<evidence type="ECO:0000256" key="3">
    <source>
        <dbReference type="SAM" id="SignalP"/>
    </source>
</evidence>
<dbReference type="InterPro" id="IPR006598">
    <property type="entry name" value="CAP10"/>
</dbReference>
<keyword evidence="2" id="KW-0808">Transferase</keyword>
<keyword evidence="3" id="KW-0732">Signal</keyword>
<evidence type="ECO:0000313" key="7">
    <source>
        <dbReference type="Proteomes" id="UP000722791"/>
    </source>
</evidence>
<feature type="chain" id="PRO_5035415789" description="Glycosyl transferase CAP10 domain-containing protein" evidence="3">
    <location>
        <begin position="27"/>
        <end position="468"/>
    </location>
</feature>
<dbReference type="Proteomes" id="UP000747110">
    <property type="component" value="Unassembled WGS sequence"/>
</dbReference>
<evidence type="ECO:0000313" key="8">
    <source>
        <dbReference type="Proteomes" id="UP000747110"/>
    </source>
</evidence>
<dbReference type="EMBL" id="BNCQ01000019">
    <property type="protein sequence ID" value="GIM05701.1"/>
    <property type="molecule type" value="Genomic_DNA"/>
</dbReference>
<accession>A0A8J4GDZ8</accession>
<gene>
    <name evidence="5" type="ORF">Vretifemale_625</name>
    <name evidence="6" type="ORF">Vretimale_10141</name>
</gene>
<feature type="domain" description="Glycosyl transferase CAP10" evidence="4">
    <location>
        <begin position="161"/>
        <end position="428"/>
    </location>
</feature>
<reference evidence="6" key="1">
    <citation type="journal article" date="2021" name="Proc. Natl. Acad. Sci. U.S.A.">
        <title>Three genomes in the algal genus Volvox reveal the fate of a haploid sex-determining region after a transition to homothallism.</title>
        <authorList>
            <person name="Yamamoto K."/>
            <person name="Hamaji T."/>
            <person name="Kawai-Toyooka H."/>
            <person name="Matsuzaki R."/>
            <person name="Takahashi F."/>
            <person name="Nishimura Y."/>
            <person name="Kawachi M."/>
            <person name="Noguchi H."/>
            <person name="Minakuchi Y."/>
            <person name="Umen J.G."/>
            <person name="Toyoda A."/>
            <person name="Nozaki H."/>
        </authorList>
    </citation>
    <scope>NUCLEOTIDE SEQUENCE</scope>
    <source>
        <strain evidence="6">NIES-3785</strain>
        <strain evidence="5">NIES-3786</strain>
    </source>
</reference>
<dbReference type="PROSITE" id="PS51257">
    <property type="entry name" value="PROKAR_LIPOPROTEIN"/>
    <property type="match status" value="1"/>
</dbReference>
<dbReference type="OrthoDB" id="202415at2759"/>
<comment type="similarity">
    <text evidence="1">Belongs to the glycosyltransferase 90 family.</text>
</comment>
<dbReference type="AlphaFoldDB" id="A0A8J4GDZ8"/>
<evidence type="ECO:0000256" key="1">
    <source>
        <dbReference type="ARBA" id="ARBA00010118"/>
    </source>
</evidence>
<proteinExistence type="inferred from homology"/>
<feature type="signal peptide" evidence="3">
    <location>
        <begin position="1"/>
        <end position="26"/>
    </location>
</feature>
<dbReference type="Proteomes" id="UP000722791">
    <property type="component" value="Unassembled WGS sequence"/>
</dbReference>
<dbReference type="PANTHER" id="PTHR12203">
    <property type="entry name" value="KDEL LYS-ASP-GLU-LEU CONTAINING - RELATED"/>
    <property type="match status" value="1"/>
</dbReference>
<protein>
    <recommendedName>
        <fullName evidence="4">Glycosyl transferase CAP10 domain-containing protein</fullName>
    </recommendedName>
</protein>